<name>A0ABS0Q6F0_9BACT</name>
<dbReference type="RefSeq" id="WP_198067617.1">
    <property type="nucleotide sequence ID" value="NZ_JAEDAD010000002.1"/>
</dbReference>
<comment type="caution">
    <text evidence="1">The sequence shown here is derived from an EMBL/GenBank/DDBJ whole genome shotgun (WGS) entry which is preliminary data.</text>
</comment>
<evidence type="ECO:0000313" key="1">
    <source>
        <dbReference type="EMBL" id="MBH8558072.1"/>
    </source>
</evidence>
<accession>A0ABS0Q6F0</accession>
<dbReference type="EMBL" id="JAEDAE010000003">
    <property type="protein sequence ID" value="MBH8558072.1"/>
    <property type="molecule type" value="Genomic_DNA"/>
</dbReference>
<evidence type="ECO:0008006" key="3">
    <source>
        <dbReference type="Google" id="ProtNLM"/>
    </source>
</evidence>
<evidence type="ECO:0000313" key="2">
    <source>
        <dbReference type="Proteomes" id="UP000625631"/>
    </source>
</evidence>
<reference evidence="1 2" key="1">
    <citation type="submission" date="2020-12" db="EMBL/GenBank/DDBJ databases">
        <title>Hymenobacter sp.</title>
        <authorList>
            <person name="Kim M.K."/>
        </authorList>
    </citation>
    <scope>NUCLEOTIDE SEQUENCE [LARGE SCALE GENOMIC DNA]</scope>
    <source>
        <strain evidence="1 2">BT442</strain>
    </source>
</reference>
<gene>
    <name evidence="1" type="ORF">I7X13_08445</name>
</gene>
<keyword evidence="2" id="KW-1185">Reference proteome</keyword>
<dbReference type="Proteomes" id="UP000625631">
    <property type="component" value="Unassembled WGS sequence"/>
</dbReference>
<protein>
    <recommendedName>
        <fullName evidence="3">Zf-HC2 domain-containing protein</fullName>
    </recommendedName>
</protein>
<proteinExistence type="predicted"/>
<sequence length="84" mass="9531">MLRLINCQNATMLLEQQADQALAREQRVNLWLHLRYCPYCNRYAQQTVLIAEWARASASARATAGPVLSEAAKERMRERLVAAG</sequence>
<organism evidence="1 2">
    <name type="scientific">Hymenobacter negativus</name>
    <dbReference type="NCBI Taxonomy" id="2795026"/>
    <lineage>
        <taxon>Bacteria</taxon>
        <taxon>Pseudomonadati</taxon>
        <taxon>Bacteroidota</taxon>
        <taxon>Cytophagia</taxon>
        <taxon>Cytophagales</taxon>
        <taxon>Hymenobacteraceae</taxon>
        <taxon>Hymenobacter</taxon>
    </lineage>
</organism>